<evidence type="ECO:0000313" key="1">
    <source>
        <dbReference type="EMBL" id="KAK6172462.1"/>
    </source>
</evidence>
<sequence>MSSFLISQNNNSFDDIAASEASHVYHALQHCMIKLNSRVFKDCEIGMKMSCGRTKAEAIVTEVLATASNEDTLRDRESISYFSIASDASNHGNSKLFL</sequence>
<protein>
    <submittedName>
        <fullName evidence="1">Uncharacterized protein</fullName>
    </submittedName>
</protein>
<gene>
    <name evidence="1" type="ORF">SNE40_016104</name>
</gene>
<keyword evidence="2" id="KW-1185">Reference proteome</keyword>
<comment type="caution">
    <text evidence="1">The sequence shown here is derived from an EMBL/GenBank/DDBJ whole genome shotgun (WGS) entry which is preliminary data.</text>
</comment>
<dbReference type="EMBL" id="JAZGQO010000011">
    <property type="protein sequence ID" value="KAK6172462.1"/>
    <property type="molecule type" value="Genomic_DNA"/>
</dbReference>
<dbReference type="Proteomes" id="UP001347796">
    <property type="component" value="Unassembled WGS sequence"/>
</dbReference>
<proteinExistence type="predicted"/>
<name>A0AAN8J8Q4_PATCE</name>
<accession>A0AAN8J8Q4</accession>
<reference evidence="1 2" key="1">
    <citation type="submission" date="2024-01" db="EMBL/GenBank/DDBJ databases">
        <title>The genome of the rayed Mediterranean limpet Patella caerulea (Linnaeus, 1758).</title>
        <authorList>
            <person name="Anh-Thu Weber A."/>
            <person name="Halstead-Nussloch G."/>
        </authorList>
    </citation>
    <scope>NUCLEOTIDE SEQUENCE [LARGE SCALE GENOMIC DNA]</scope>
    <source>
        <strain evidence="1">AATW-2023a</strain>
        <tissue evidence="1">Whole specimen</tissue>
    </source>
</reference>
<dbReference type="AlphaFoldDB" id="A0AAN8J8Q4"/>
<organism evidence="1 2">
    <name type="scientific">Patella caerulea</name>
    <name type="common">Rayed Mediterranean limpet</name>
    <dbReference type="NCBI Taxonomy" id="87958"/>
    <lineage>
        <taxon>Eukaryota</taxon>
        <taxon>Metazoa</taxon>
        <taxon>Spiralia</taxon>
        <taxon>Lophotrochozoa</taxon>
        <taxon>Mollusca</taxon>
        <taxon>Gastropoda</taxon>
        <taxon>Patellogastropoda</taxon>
        <taxon>Patelloidea</taxon>
        <taxon>Patellidae</taxon>
        <taxon>Patella</taxon>
    </lineage>
</organism>
<evidence type="ECO:0000313" key="2">
    <source>
        <dbReference type="Proteomes" id="UP001347796"/>
    </source>
</evidence>